<gene>
    <name evidence="4" type="ORF">ISM_05330</name>
</gene>
<dbReference type="AlphaFoldDB" id="A3SK08"/>
<comment type="similarity">
    <text evidence="1">Belongs to the ATP12 family.</text>
</comment>
<evidence type="ECO:0000256" key="1">
    <source>
        <dbReference type="ARBA" id="ARBA00008231"/>
    </source>
</evidence>
<dbReference type="Proteomes" id="UP000005954">
    <property type="component" value="Unassembled WGS sequence"/>
</dbReference>
<keyword evidence="3" id="KW-0143">Chaperone</keyword>
<dbReference type="Pfam" id="PF07542">
    <property type="entry name" value="ATP12"/>
    <property type="match status" value="1"/>
</dbReference>
<dbReference type="SUPFAM" id="SSF160909">
    <property type="entry name" value="ATP12-like"/>
    <property type="match status" value="1"/>
</dbReference>
<dbReference type="PANTHER" id="PTHR21013">
    <property type="entry name" value="ATP SYNTHASE MITOCHONDRIAL F1 COMPLEX ASSEMBLY FACTOR 2/ATP12 PROTEIN, MITOCHONDRIAL PRECURSOR"/>
    <property type="match status" value="1"/>
</dbReference>
<dbReference type="InterPro" id="IPR011419">
    <property type="entry name" value="ATP12_ATP_synth-F1-assembly"/>
</dbReference>
<keyword evidence="2" id="KW-0809">Transit peptide</keyword>
<name>A3SK08_ROSNI</name>
<sequence length="236" mass="26153">MSEWKARRFWKDSSVESAEDGFTVHLDGRPVRTPAKRSLILPTEALAQEVAAEWQAQDEEINPLSMPFTRSANAAIDKVAVQKDEVAEMIAAYGDSDLLCYRADSPTELVERQSAAWDPYLDWAESDLSARLVPVAGVVHQPQNPAAVAALRAEVMAQDIYALTALHDLVSLSGSLVLGLAAQRGIAPPETLWTLSRLDEDWQIEQWGEDEEASELAATKQRAFLHAARLYQLSRR</sequence>
<dbReference type="PANTHER" id="PTHR21013:SF10">
    <property type="entry name" value="ATP SYNTHASE MITOCHONDRIAL F1 COMPLEX ASSEMBLY FACTOR 2"/>
    <property type="match status" value="1"/>
</dbReference>
<dbReference type="OrthoDB" id="9797825at2"/>
<keyword evidence="5" id="KW-1185">Reference proteome</keyword>
<dbReference type="eggNOG" id="COG5387">
    <property type="taxonomic scope" value="Bacteria"/>
</dbReference>
<evidence type="ECO:0000256" key="3">
    <source>
        <dbReference type="ARBA" id="ARBA00023186"/>
    </source>
</evidence>
<evidence type="ECO:0000313" key="4">
    <source>
        <dbReference type="EMBL" id="EAP77689.1"/>
    </source>
</evidence>
<dbReference type="InterPro" id="IPR042272">
    <property type="entry name" value="ATP12_ATP_synth-F1-assembly_N"/>
</dbReference>
<dbReference type="EMBL" id="AALY01000001">
    <property type="protein sequence ID" value="EAP77689.1"/>
    <property type="molecule type" value="Genomic_DNA"/>
</dbReference>
<protein>
    <recommendedName>
        <fullName evidence="6">ATPase</fullName>
    </recommendedName>
</protein>
<accession>A3SK08</accession>
<dbReference type="Gene3D" id="3.30.2180.10">
    <property type="entry name" value="ATP12-like"/>
    <property type="match status" value="1"/>
</dbReference>
<proteinExistence type="inferred from homology"/>
<reference evidence="4 5" key="1">
    <citation type="submission" date="2005-12" db="EMBL/GenBank/DDBJ databases">
        <authorList>
            <person name="Moran M.A."/>
            <person name="Ferriera S."/>
            <person name="Johnson J."/>
            <person name="Kravitz S."/>
            <person name="Halpern A."/>
            <person name="Remington K."/>
            <person name="Beeson K."/>
            <person name="Tran B."/>
            <person name="Rogers Y.-H."/>
            <person name="Friedman R."/>
            <person name="Venter J.C."/>
        </authorList>
    </citation>
    <scope>NUCLEOTIDE SEQUENCE [LARGE SCALE GENOMIC DNA]</scope>
    <source>
        <strain evidence="5">ATCC BAA-591 / DSM 15170 / ISM</strain>
    </source>
</reference>
<dbReference type="RefSeq" id="WP_009813090.1">
    <property type="nucleotide sequence ID" value="NZ_CH724156.1"/>
</dbReference>
<dbReference type="Gene3D" id="1.10.3580.10">
    <property type="entry name" value="ATP12 ATPase"/>
    <property type="match status" value="1"/>
</dbReference>
<organism evidence="4 5">
    <name type="scientific">Roseovarius nubinhibens (strain ATCC BAA-591 / DSM 15170 / ISM)</name>
    <dbReference type="NCBI Taxonomy" id="89187"/>
    <lineage>
        <taxon>Bacteria</taxon>
        <taxon>Pseudomonadati</taxon>
        <taxon>Pseudomonadota</taxon>
        <taxon>Alphaproteobacteria</taxon>
        <taxon>Rhodobacterales</taxon>
        <taxon>Roseobacteraceae</taxon>
        <taxon>Roseovarius</taxon>
    </lineage>
</organism>
<evidence type="ECO:0008006" key="6">
    <source>
        <dbReference type="Google" id="ProtNLM"/>
    </source>
</evidence>
<evidence type="ECO:0000256" key="2">
    <source>
        <dbReference type="ARBA" id="ARBA00022946"/>
    </source>
</evidence>
<dbReference type="HOGENOM" id="CLU_047893_3_0_5"/>
<dbReference type="InterPro" id="IPR023335">
    <property type="entry name" value="ATP12_ortho_dom_sf"/>
</dbReference>
<comment type="caution">
    <text evidence="4">The sequence shown here is derived from an EMBL/GenBank/DDBJ whole genome shotgun (WGS) entry which is preliminary data.</text>
</comment>
<dbReference type="STRING" id="89187.ISM_05330"/>
<dbReference type="GO" id="GO:0043461">
    <property type="term" value="P:proton-transporting ATP synthase complex assembly"/>
    <property type="evidence" value="ECO:0007669"/>
    <property type="project" value="InterPro"/>
</dbReference>
<evidence type="ECO:0000313" key="5">
    <source>
        <dbReference type="Proteomes" id="UP000005954"/>
    </source>
</evidence>